<dbReference type="InterPro" id="IPR033121">
    <property type="entry name" value="PEPTIDASE_A1"/>
</dbReference>
<protein>
    <submittedName>
        <fullName evidence="5">Acid protease</fullName>
    </submittedName>
</protein>
<dbReference type="OrthoDB" id="771136at2759"/>
<dbReference type="CDD" id="cd05471">
    <property type="entry name" value="pepsin_like"/>
    <property type="match status" value="1"/>
</dbReference>
<dbReference type="PROSITE" id="PS51767">
    <property type="entry name" value="PEPTIDASE_A1"/>
    <property type="match status" value="1"/>
</dbReference>
<dbReference type="PRINTS" id="PR00792">
    <property type="entry name" value="PEPSIN"/>
</dbReference>
<dbReference type="OMA" id="IQENGYC"/>
<dbReference type="InterPro" id="IPR021109">
    <property type="entry name" value="Peptidase_aspartic_dom_sf"/>
</dbReference>
<evidence type="ECO:0000259" key="4">
    <source>
        <dbReference type="PROSITE" id="PS51767"/>
    </source>
</evidence>
<keyword evidence="5" id="KW-0378">Hydrolase</keyword>
<dbReference type="InterPro" id="IPR034164">
    <property type="entry name" value="Pepsin-like_dom"/>
</dbReference>
<dbReference type="FunFam" id="2.40.70.10:FF:000008">
    <property type="entry name" value="Cathepsin D"/>
    <property type="match status" value="1"/>
</dbReference>
<dbReference type="AlphaFoldDB" id="J0CX47"/>
<organism evidence="5 6">
    <name type="scientific">Auricularia subglabra (strain TFB-10046 / SS5)</name>
    <name type="common">White-rot fungus</name>
    <name type="synonym">Auricularia delicata (strain TFB10046)</name>
    <dbReference type="NCBI Taxonomy" id="717982"/>
    <lineage>
        <taxon>Eukaryota</taxon>
        <taxon>Fungi</taxon>
        <taxon>Dikarya</taxon>
        <taxon>Basidiomycota</taxon>
        <taxon>Agaricomycotina</taxon>
        <taxon>Agaricomycetes</taxon>
        <taxon>Auriculariales</taxon>
        <taxon>Auriculariaceae</taxon>
        <taxon>Auricularia</taxon>
    </lineage>
</organism>
<dbReference type="GO" id="GO:0004190">
    <property type="term" value="F:aspartic-type endopeptidase activity"/>
    <property type="evidence" value="ECO:0007669"/>
    <property type="project" value="InterPro"/>
</dbReference>
<evidence type="ECO:0000256" key="2">
    <source>
        <dbReference type="PIRSR" id="PIRSR601461-1"/>
    </source>
</evidence>
<gene>
    <name evidence="5" type="ORF">AURDEDRAFT_117425</name>
</gene>
<comment type="similarity">
    <text evidence="1">Belongs to the peptidase A1 family.</text>
</comment>
<evidence type="ECO:0000256" key="3">
    <source>
        <dbReference type="SAM" id="SignalP"/>
    </source>
</evidence>
<keyword evidence="6" id="KW-1185">Reference proteome</keyword>
<feature type="signal peptide" evidence="3">
    <location>
        <begin position="1"/>
        <end position="17"/>
    </location>
</feature>
<keyword evidence="3" id="KW-0732">Signal</keyword>
<dbReference type="Proteomes" id="UP000006514">
    <property type="component" value="Unassembled WGS sequence"/>
</dbReference>
<dbReference type="FunCoup" id="J0CX47">
    <property type="interactions" value="10"/>
</dbReference>
<feature type="active site" evidence="2">
    <location>
        <position position="289"/>
    </location>
</feature>
<accession>J0CX47</accession>
<dbReference type="PANTHER" id="PTHR47966">
    <property type="entry name" value="BETA-SITE APP-CLEAVING ENZYME, ISOFORM A-RELATED"/>
    <property type="match status" value="1"/>
</dbReference>
<dbReference type="SUPFAM" id="SSF50630">
    <property type="entry name" value="Acid proteases"/>
    <property type="match status" value="1"/>
</dbReference>
<dbReference type="KEGG" id="adl:AURDEDRAFT_117425"/>
<evidence type="ECO:0000313" key="5">
    <source>
        <dbReference type="EMBL" id="EJD35271.1"/>
    </source>
</evidence>
<evidence type="ECO:0000313" key="6">
    <source>
        <dbReference type="Proteomes" id="UP000006514"/>
    </source>
</evidence>
<dbReference type="eggNOG" id="KOG1339">
    <property type="taxonomic scope" value="Eukaryota"/>
</dbReference>
<proteinExistence type="inferred from homology"/>
<feature type="domain" description="Peptidase A1" evidence="4">
    <location>
        <begin position="78"/>
        <end position="404"/>
    </location>
</feature>
<evidence type="ECO:0000256" key="1">
    <source>
        <dbReference type="ARBA" id="ARBA00007447"/>
    </source>
</evidence>
<dbReference type="Pfam" id="PF00026">
    <property type="entry name" value="Asp"/>
    <property type="match status" value="1"/>
</dbReference>
<dbReference type="GO" id="GO:0006508">
    <property type="term" value="P:proteolysis"/>
    <property type="evidence" value="ECO:0007669"/>
    <property type="project" value="UniProtKB-KW"/>
</dbReference>
<feature type="chain" id="PRO_5003732733" evidence="3">
    <location>
        <begin position="18"/>
        <end position="445"/>
    </location>
</feature>
<dbReference type="InParanoid" id="J0CX47"/>
<name>J0CX47_AURST</name>
<feature type="active site" evidence="2">
    <location>
        <position position="96"/>
    </location>
</feature>
<dbReference type="PANTHER" id="PTHR47966:SF6">
    <property type="entry name" value="PEPTIDASE A1 DOMAIN-CONTAINING PROTEIN"/>
    <property type="match status" value="1"/>
</dbReference>
<dbReference type="MEROPS" id="A01.078"/>
<keyword evidence="5" id="KW-0645">Protease</keyword>
<reference evidence="6" key="1">
    <citation type="journal article" date="2012" name="Science">
        <title>The Paleozoic origin of enzymatic lignin decomposition reconstructed from 31 fungal genomes.</title>
        <authorList>
            <person name="Floudas D."/>
            <person name="Binder M."/>
            <person name="Riley R."/>
            <person name="Barry K."/>
            <person name="Blanchette R.A."/>
            <person name="Henrissat B."/>
            <person name="Martinez A.T."/>
            <person name="Otillar R."/>
            <person name="Spatafora J.W."/>
            <person name="Yadav J.S."/>
            <person name="Aerts A."/>
            <person name="Benoit I."/>
            <person name="Boyd A."/>
            <person name="Carlson A."/>
            <person name="Copeland A."/>
            <person name="Coutinho P.M."/>
            <person name="de Vries R.P."/>
            <person name="Ferreira P."/>
            <person name="Findley K."/>
            <person name="Foster B."/>
            <person name="Gaskell J."/>
            <person name="Glotzer D."/>
            <person name="Gorecki P."/>
            <person name="Heitman J."/>
            <person name="Hesse C."/>
            <person name="Hori C."/>
            <person name="Igarashi K."/>
            <person name="Jurgens J.A."/>
            <person name="Kallen N."/>
            <person name="Kersten P."/>
            <person name="Kohler A."/>
            <person name="Kuees U."/>
            <person name="Kumar T.K.A."/>
            <person name="Kuo A."/>
            <person name="LaButti K."/>
            <person name="Larrondo L.F."/>
            <person name="Lindquist E."/>
            <person name="Ling A."/>
            <person name="Lombard V."/>
            <person name="Lucas S."/>
            <person name="Lundell T."/>
            <person name="Martin R."/>
            <person name="McLaughlin D.J."/>
            <person name="Morgenstern I."/>
            <person name="Morin E."/>
            <person name="Murat C."/>
            <person name="Nagy L.G."/>
            <person name="Nolan M."/>
            <person name="Ohm R.A."/>
            <person name="Patyshakuliyeva A."/>
            <person name="Rokas A."/>
            <person name="Ruiz-Duenas F.J."/>
            <person name="Sabat G."/>
            <person name="Salamov A."/>
            <person name="Samejima M."/>
            <person name="Schmutz J."/>
            <person name="Slot J.C."/>
            <person name="St John F."/>
            <person name="Stenlid J."/>
            <person name="Sun H."/>
            <person name="Sun S."/>
            <person name="Syed K."/>
            <person name="Tsang A."/>
            <person name="Wiebenga A."/>
            <person name="Young D."/>
            <person name="Pisabarro A."/>
            <person name="Eastwood D.C."/>
            <person name="Martin F."/>
            <person name="Cullen D."/>
            <person name="Grigoriev I.V."/>
            <person name="Hibbett D.S."/>
        </authorList>
    </citation>
    <scope>NUCLEOTIDE SEQUENCE [LARGE SCALE GENOMIC DNA]</scope>
    <source>
        <strain evidence="6">TFB10046</strain>
    </source>
</reference>
<sequence length="445" mass="46171">MLPSISCSLALAGAAYAALTVPLERRATSRPASAERFQAMASSLRVKYGAKGSKAKRQSEGGISNTIALSDLSLDSSYSAQLEIGTPPQTFSVIMDTGSSDLWLAGPDCTSCEMETYDTTASSTFVTSDAPVRISYGSGQARGTIAADKVTMGGFSIAQQTMAVVHSLTEGLKVNNVSGLMGLGFTSIATTKSTPFWLTLVQQGAWAQPVMGFYMTRWLNQPNAQAVEFGGLFTMGGTNTSIYTGDVDFITLPAGTQGGFWNIPVVSVGLLGQEIKPSTDGSTVMGAIDTGTTLIGAPPAFVSRFYTLIEGAQPGTGSWDGFYLYPCATQVNLTLNFGSRTWSVSNDDFALMQVTDEGESSLCAGGLFDIDTGGNGAPDWIVGATFLKNVYSVFRSSPPSVGFATLANPGDPTGAEVRGTSGAARAMRSGSALALAAAVLLALCA</sequence>
<dbReference type="Gene3D" id="2.40.70.10">
    <property type="entry name" value="Acid Proteases"/>
    <property type="match status" value="2"/>
</dbReference>
<dbReference type="EMBL" id="JH687896">
    <property type="protein sequence ID" value="EJD35271.1"/>
    <property type="molecule type" value="Genomic_DNA"/>
</dbReference>
<dbReference type="InterPro" id="IPR001461">
    <property type="entry name" value="Aspartic_peptidase_A1"/>
</dbReference>